<dbReference type="EMBL" id="CM045761">
    <property type="protein sequence ID" value="KAI8014462.1"/>
    <property type="molecule type" value="Genomic_DNA"/>
</dbReference>
<comment type="caution">
    <text evidence="1">The sequence shown here is derived from an EMBL/GenBank/DDBJ whole genome shotgun (WGS) entry which is preliminary data.</text>
</comment>
<reference evidence="1 2" key="1">
    <citation type="journal article" date="2022" name="Plant J.">
        <title>Chromosome-level genome of Camellia lanceoleosa provides a valuable resource for understanding genome evolution and self-incompatibility.</title>
        <authorList>
            <person name="Gong W."/>
            <person name="Xiao S."/>
            <person name="Wang L."/>
            <person name="Liao Z."/>
            <person name="Chang Y."/>
            <person name="Mo W."/>
            <person name="Hu G."/>
            <person name="Li W."/>
            <person name="Zhao G."/>
            <person name="Zhu H."/>
            <person name="Hu X."/>
            <person name="Ji K."/>
            <person name="Xiang X."/>
            <person name="Song Q."/>
            <person name="Yuan D."/>
            <person name="Jin S."/>
            <person name="Zhang L."/>
        </authorList>
    </citation>
    <scope>NUCLEOTIDE SEQUENCE [LARGE SCALE GENOMIC DNA]</scope>
    <source>
        <strain evidence="1">SQ_2022a</strain>
    </source>
</reference>
<proteinExistence type="predicted"/>
<name>A0ACC0HLL4_9ERIC</name>
<gene>
    <name evidence="1" type="ORF">LOK49_LG05G01665</name>
</gene>
<organism evidence="1 2">
    <name type="scientific">Camellia lanceoleosa</name>
    <dbReference type="NCBI Taxonomy" id="1840588"/>
    <lineage>
        <taxon>Eukaryota</taxon>
        <taxon>Viridiplantae</taxon>
        <taxon>Streptophyta</taxon>
        <taxon>Embryophyta</taxon>
        <taxon>Tracheophyta</taxon>
        <taxon>Spermatophyta</taxon>
        <taxon>Magnoliopsida</taxon>
        <taxon>eudicotyledons</taxon>
        <taxon>Gunneridae</taxon>
        <taxon>Pentapetalae</taxon>
        <taxon>asterids</taxon>
        <taxon>Ericales</taxon>
        <taxon>Theaceae</taxon>
        <taxon>Camellia</taxon>
    </lineage>
</organism>
<dbReference type="Proteomes" id="UP001060215">
    <property type="component" value="Chromosome 4"/>
</dbReference>
<evidence type="ECO:0000313" key="2">
    <source>
        <dbReference type="Proteomes" id="UP001060215"/>
    </source>
</evidence>
<keyword evidence="2" id="KW-1185">Reference proteome</keyword>
<evidence type="ECO:0000313" key="1">
    <source>
        <dbReference type="EMBL" id="KAI8014462.1"/>
    </source>
</evidence>
<accession>A0ACC0HLL4</accession>
<protein>
    <submittedName>
        <fullName evidence="1">Uncharacterized protein</fullName>
    </submittedName>
</protein>
<sequence length="90" mass="10055">MVNLYYTKEAGELLVTLGFDPKFGARPVKRVIQQMVENEIAIGVLRGDFNEEDSILVDADVSAKDLPSNKRLRIKKIETTPAMDAMVTND</sequence>